<dbReference type="HOGENOM" id="CLU_3168389_0_0_6"/>
<dbReference type="Proteomes" id="UP000008303">
    <property type="component" value="Chromosome"/>
</dbReference>
<gene>
    <name evidence="2" type="ordered locus">FN3523_0070</name>
</gene>
<proteinExistence type="predicted"/>
<keyword evidence="1" id="KW-0472">Membrane</keyword>
<reference evidence="3" key="1">
    <citation type="journal article" date="2011" name="Appl. Environ. Microbiol.">
        <title>Common ancestry and novel genetic traits of Francisella novicida-like isolates from North America and Australia as revealed by comparative genomic analyses.</title>
        <authorList>
            <person name="Siddaramappa S."/>
            <person name="Challacombe J.F."/>
            <person name="Petersen J.M."/>
            <person name="Pillai S."/>
            <person name="Hogg G."/>
            <person name="Kuske C.R."/>
        </authorList>
    </citation>
    <scope>NUCLEOTIDE SEQUENCE [LARGE SCALE GENOMIC DNA]</scope>
    <source>
        <strain evidence="3">3523</strain>
    </source>
</reference>
<feature type="transmembrane region" description="Helical" evidence="1">
    <location>
        <begin position="25"/>
        <end position="43"/>
    </location>
</feature>
<protein>
    <submittedName>
        <fullName evidence="2">Uncharacterized protein</fullName>
    </submittedName>
</protein>
<name>F4BID3_9GAMM</name>
<sequence>MFYIKKVNILEQKYKYLNLFLKKNFLAIIYLIFLLIFALNLTTKGII</sequence>
<dbReference type="EMBL" id="CP002558">
    <property type="protein sequence ID" value="AEB27927.1"/>
    <property type="molecule type" value="Genomic_DNA"/>
</dbReference>
<dbReference type="KEGG" id="fcn:FN3523_0070"/>
<evidence type="ECO:0000313" key="3">
    <source>
        <dbReference type="Proteomes" id="UP000008303"/>
    </source>
</evidence>
<keyword evidence="1" id="KW-0812">Transmembrane</keyword>
<keyword evidence="1" id="KW-1133">Transmembrane helix</keyword>
<accession>F4BID3</accession>
<evidence type="ECO:0000313" key="2">
    <source>
        <dbReference type="EMBL" id="AEB27927.1"/>
    </source>
</evidence>
<evidence type="ECO:0000256" key="1">
    <source>
        <dbReference type="SAM" id="Phobius"/>
    </source>
</evidence>
<dbReference type="PATRIC" id="fig|676032.3.peg.71"/>
<dbReference type="AlphaFoldDB" id="F4BID3"/>
<organism evidence="2 3">
    <name type="scientific">Francisella hispaniensis</name>
    <dbReference type="NCBI Taxonomy" id="622488"/>
    <lineage>
        <taxon>Bacteria</taxon>
        <taxon>Pseudomonadati</taxon>
        <taxon>Pseudomonadota</taxon>
        <taxon>Gammaproteobacteria</taxon>
        <taxon>Thiotrichales</taxon>
        <taxon>Francisellaceae</taxon>
        <taxon>Francisella</taxon>
    </lineage>
</organism>